<evidence type="ECO:0000313" key="2">
    <source>
        <dbReference type="EMBL" id="WYF45195.1"/>
    </source>
</evidence>
<protein>
    <recommendedName>
        <fullName evidence="3">Lipoprotein</fullName>
    </recommendedName>
</protein>
<accession>A0AAU6Q3I2</accession>
<evidence type="ECO:0000256" key="1">
    <source>
        <dbReference type="SAM" id="SignalP"/>
    </source>
</evidence>
<gene>
    <name evidence="2" type="ORF">WDJ50_03475</name>
</gene>
<dbReference type="PROSITE" id="PS51257">
    <property type="entry name" value="PROKAR_LIPOPROTEIN"/>
    <property type="match status" value="1"/>
</dbReference>
<organism evidence="2">
    <name type="scientific">Deinococcus sp. VB142</name>
    <dbReference type="NCBI Taxonomy" id="3112952"/>
    <lineage>
        <taxon>Bacteria</taxon>
        <taxon>Thermotogati</taxon>
        <taxon>Deinococcota</taxon>
        <taxon>Deinococci</taxon>
        <taxon>Deinococcales</taxon>
        <taxon>Deinococcaceae</taxon>
        <taxon>Deinococcus</taxon>
    </lineage>
</organism>
<feature type="chain" id="PRO_5043559869" description="Lipoprotein" evidence="1">
    <location>
        <begin position="21"/>
        <end position="191"/>
    </location>
</feature>
<reference evidence="2" key="1">
    <citation type="submission" date="2024-03" db="EMBL/GenBank/DDBJ databases">
        <title>Deinococcus weizhi sp. nov., isolated from human skin.</title>
        <authorList>
            <person name="Wei Z."/>
            <person name="Tian F."/>
            <person name="Yang C."/>
            <person name="Xin L.T."/>
            <person name="Wen Z.J."/>
            <person name="Lan K.C."/>
            <person name="Yu L."/>
            <person name="Zhe W."/>
            <person name="Dan F.D."/>
            <person name="Jun W."/>
            <person name="Rui Z."/>
            <person name="Yong X.J."/>
            <person name="Ting Y."/>
            <person name="Wei X."/>
            <person name="Xu Z.G."/>
            <person name="Xin Z."/>
            <person name="Dong F.G."/>
            <person name="Ni X.M."/>
            <person name="Zheng M.G."/>
            <person name="Chun Y."/>
            <person name="Qian W.X."/>
        </authorList>
    </citation>
    <scope>NUCLEOTIDE SEQUENCE</scope>
    <source>
        <strain evidence="2">VB142</strain>
    </source>
</reference>
<sequence>MRKMLCGLALLLSACAPVRVSVETSPQATVLTGRDSAGRLVWQRRLSRALAPVPGGAETWGMAGDAVWVTDTRGEVSWHTDSLGFRLRDGQPLWNLTDMGAPLFASAQKLLFQSGQSLQAYPDLRQYDLAVVETASGKVRLLHLTLPERTGCGDPNLHSLGDLAGRMGRADERYFYVTRQDACGSFTARWN</sequence>
<name>A0AAU6Q3I2_9DEIO</name>
<dbReference type="AlphaFoldDB" id="A0AAU6Q3I2"/>
<dbReference type="RefSeq" id="WP_339096371.1">
    <property type="nucleotide sequence ID" value="NZ_CP149782.1"/>
</dbReference>
<proteinExistence type="predicted"/>
<feature type="signal peptide" evidence="1">
    <location>
        <begin position="1"/>
        <end position="20"/>
    </location>
</feature>
<evidence type="ECO:0008006" key="3">
    <source>
        <dbReference type="Google" id="ProtNLM"/>
    </source>
</evidence>
<keyword evidence="1" id="KW-0732">Signal</keyword>
<dbReference type="EMBL" id="CP149782">
    <property type="protein sequence ID" value="WYF45195.1"/>
    <property type="molecule type" value="Genomic_DNA"/>
</dbReference>